<dbReference type="PANTHER" id="PTHR43428:SF1">
    <property type="entry name" value="ARSENATE REDUCTASE"/>
    <property type="match status" value="1"/>
</dbReference>
<comment type="caution">
    <text evidence="3">The sequence shown here is derived from an EMBL/GenBank/DDBJ whole genome shotgun (WGS) entry which is preliminary data.</text>
</comment>
<dbReference type="InterPro" id="IPR023485">
    <property type="entry name" value="Ptyr_pPase"/>
</dbReference>
<evidence type="ECO:0000259" key="2">
    <source>
        <dbReference type="SMART" id="SM00226"/>
    </source>
</evidence>
<evidence type="ECO:0000256" key="1">
    <source>
        <dbReference type="ARBA" id="ARBA00022849"/>
    </source>
</evidence>
<dbReference type="Proteomes" id="UP000332515">
    <property type="component" value="Unassembled WGS sequence"/>
</dbReference>
<feature type="domain" description="Phosphotyrosine protein phosphatase I" evidence="2">
    <location>
        <begin position="6"/>
        <end position="141"/>
    </location>
</feature>
<dbReference type="PANTHER" id="PTHR43428">
    <property type="entry name" value="ARSENATE REDUCTASE"/>
    <property type="match status" value="1"/>
</dbReference>
<accession>A0A6A7Y634</accession>
<proteinExistence type="predicted"/>
<dbReference type="AlphaFoldDB" id="A0A6A7Y634"/>
<organism evidence="3 4">
    <name type="scientific">Segnochrobactrum spirostomi</name>
    <dbReference type="NCBI Taxonomy" id="2608987"/>
    <lineage>
        <taxon>Bacteria</taxon>
        <taxon>Pseudomonadati</taxon>
        <taxon>Pseudomonadota</taxon>
        <taxon>Alphaproteobacteria</taxon>
        <taxon>Hyphomicrobiales</taxon>
        <taxon>Segnochrobactraceae</taxon>
        <taxon>Segnochrobactrum</taxon>
    </lineage>
</organism>
<dbReference type="GO" id="GO:0046685">
    <property type="term" value="P:response to arsenic-containing substance"/>
    <property type="evidence" value="ECO:0007669"/>
    <property type="project" value="UniProtKB-KW"/>
</dbReference>
<protein>
    <submittedName>
        <fullName evidence="3">Arsenate reductase ArsC</fullName>
    </submittedName>
</protein>
<name>A0A6A7Y634_9HYPH</name>
<gene>
    <name evidence="3" type="ORF">F0357_10910</name>
</gene>
<sequence length="150" mass="16494">MRDRPGAVLFVCRQNAVRSPMAAALARHYFPKEIYVRSAGILPGEKDPFAAAAMQEVGLDISGHRPTSVDDLEDMNFDLVVTLAPEAHHHILELTRTDALEVEYWPISDPTAATGSRAQILDAYRAVRRDLERRILARLGPPSVAAPSVP</sequence>
<evidence type="ECO:0000313" key="4">
    <source>
        <dbReference type="Proteomes" id="UP000332515"/>
    </source>
</evidence>
<dbReference type="CDD" id="cd16345">
    <property type="entry name" value="LMWP_ArsC"/>
    <property type="match status" value="1"/>
</dbReference>
<evidence type="ECO:0000313" key="3">
    <source>
        <dbReference type="EMBL" id="MQT13142.1"/>
    </source>
</evidence>
<keyword evidence="4" id="KW-1185">Reference proteome</keyword>
<dbReference type="Gene3D" id="3.40.50.2300">
    <property type="match status" value="1"/>
</dbReference>
<dbReference type="SMART" id="SM00226">
    <property type="entry name" value="LMWPc"/>
    <property type="match status" value="1"/>
</dbReference>
<keyword evidence="1" id="KW-0059">Arsenical resistance</keyword>
<dbReference type="Pfam" id="PF01451">
    <property type="entry name" value="LMWPc"/>
    <property type="match status" value="1"/>
</dbReference>
<dbReference type="SUPFAM" id="SSF52788">
    <property type="entry name" value="Phosphotyrosine protein phosphatases I"/>
    <property type="match status" value="1"/>
</dbReference>
<reference evidence="3 4" key="1">
    <citation type="submission" date="2019-09" db="EMBL/GenBank/DDBJ databases">
        <title>Segnochrobactrum spirostomi gen. nov., sp. nov., isolated from the ciliate Spirostomum cf. yagiui and description of a novel family, Segnochrobactraceae fam. nov. within the order Rhizobiales of the class Alphaproteobacteria.</title>
        <authorList>
            <person name="Akter S."/>
            <person name="Shazib S.U.A."/>
            <person name="Shin M.K."/>
        </authorList>
    </citation>
    <scope>NUCLEOTIDE SEQUENCE [LARGE SCALE GENOMIC DNA]</scope>
    <source>
        <strain evidence="3 4">Sp-1</strain>
    </source>
</reference>
<dbReference type="RefSeq" id="WP_153481064.1">
    <property type="nucleotide sequence ID" value="NZ_VWNA01000001.1"/>
</dbReference>
<dbReference type="InterPro" id="IPR036196">
    <property type="entry name" value="Ptyr_pPase_sf"/>
</dbReference>
<dbReference type="EMBL" id="VWNA01000001">
    <property type="protein sequence ID" value="MQT13142.1"/>
    <property type="molecule type" value="Genomic_DNA"/>
</dbReference>